<name>A0ABW3G1V2_9PSEU</name>
<dbReference type="InterPro" id="IPR039538">
    <property type="entry name" value="BetI_C"/>
</dbReference>
<evidence type="ECO:0000256" key="3">
    <source>
        <dbReference type="ARBA" id="ARBA00023125"/>
    </source>
</evidence>
<evidence type="ECO:0000256" key="1">
    <source>
        <dbReference type="ARBA" id="ARBA00022491"/>
    </source>
</evidence>
<feature type="compositionally biased region" description="Basic and acidic residues" evidence="6">
    <location>
        <begin position="1"/>
        <end position="15"/>
    </location>
</feature>
<evidence type="ECO:0000259" key="7">
    <source>
        <dbReference type="PROSITE" id="PS50977"/>
    </source>
</evidence>
<dbReference type="EMBL" id="JBHTIW010000061">
    <property type="protein sequence ID" value="MFD0924088.1"/>
    <property type="molecule type" value="Genomic_DNA"/>
</dbReference>
<keyword evidence="9" id="KW-1185">Reference proteome</keyword>
<feature type="DNA-binding region" description="H-T-H motif" evidence="5">
    <location>
        <begin position="47"/>
        <end position="66"/>
    </location>
</feature>
<dbReference type="PRINTS" id="PR00455">
    <property type="entry name" value="HTHTETR"/>
</dbReference>
<evidence type="ECO:0000256" key="2">
    <source>
        <dbReference type="ARBA" id="ARBA00023015"/>
    </source>
</evidence>
<keyword evidence="4" id="KW-0804">Transcription</keyword>
<proteinExistence type="predicted"/>
<dbReference type="Proteomes" id="UP001597018">
    <property type="component" value="Unassembled WGS sequence"/>
</dbReference>
<gene>
    <name evidence="8" type="ORF">ACFQ16_30475</name>
</gene>
<dbReference type="PANTHER" id="PTHR30055">
    <property type="entry name" value="HTH-TYPE TRANSCRIPTIONAL REGULATOR RUTR"/>
    <property type="match status" value="1"/>
</dbReference>
<sequence>MSADGDRESGQEETRGPVPRVSRAEVRQRLLDTAEKLFAERGYTDSRLADIARAAGFTTGAVYSNFGSKHGLFTALLEQRRRSQDDIATAIAREPAPQRRGRRAAEILAARLVDDLRWHQLAMEFTSRAGRDPEAREAYVPFARDRQQRVARTLVEQAEALDLRLTVEPEVAAVVVISALSGLVLHHAADPDRVDRETLTQALTAVLAGLMHPKQEPRS</sequence>
<evidence type="ECO:0000256" key="6">
    <source>
        <dbReference type="SAM" id="MobiDB-lite"/>
    </source>
</evidence>
<feature type="region of interest" description="Disordered" evidence="6">
    <location>
        <begin position="1"/>
        <end position="24"/>
    </location>
</feature>
<keyword evidence="3 5" id="KW-0238">DNA-binding</keyword>
<reference evidence="9" key="1">
    <citation type="journal article" date="2019" name="Int. J. Syst. Evol. Microbiol.">
        <title>The Global Catalogue of Microorganisms (GCM) 10K type strain sequencing project: providing services to taxonomists for standard genome sequencing and annotation.</title>
        <authorList>
            <consortium name="The Broad Institute Genomics Platform"/>
            <consortium name="The Broad Institute Genome Sequencing Center for Infectious Disease"/>
            <person name="Wu L."/>
            <person name="Ma J."/>
        </authorList>
    </citation>
    <scope>NUCLEOTIDE SEQUENCE [LARGE SCALE GENOMIC DNA]</scope>
    <source>
        <strain evidence="9">CCUG 56401</strain>
    </source>
</reference>
<dbReference type="InterPro" id="IPR001647">
    <property type="entry name" value="HTH_TetR"/>
</dbReference>
<dbReference type="InterPro" id="IPR009057">
    <property type="entry name" value="Homeodomain-like_sf"/>
</dbReference>
<dbReference type="RefSeq" id="WP_263247146.1">
    <property type="nucleotide sequence ID" value="NZ_BAABLT010000012.1"/>
</dbReference>
<dbReference type="Pfam" id="PF13977">
    <property type="entry name" value="TetR_C_6"/>
    <property type="match status" value="1"/>
</dbReference>
<dbReference type="Pfam" id="PF00440">
    <property type="entry name" value="TetR_N"/>
    <property type="match status" value="1"/>
</dbReference>
<evidence type="ECO:0000256" key="5">
    <source>
        <dbReference type="PROSITE-ProRule" id="PRU00335"/>
    </source>
</evidence>
<comment type="caution">
    <text evidence="8">The sequence shown here is derived from an EMBL/GenBank/DDBJ whole genome shotgun (WGS) entry which is preliminary data.</text>
</comment>
<evidence type="ECO:0000313" key="9">
    <source>
        <dbReference type="Proteomes" id="UP001597018"/>
    </source>
</evidence>
<evidence type="ECO:0000256" key="4">
    <source>
        <dbReference type="ARBA" id="ARBA00023163"/>
    </source>
</evidence>
<dbReference type="SUPFAM" id="SSF48498">
    <property type="entry name" value="Tetracyclin repressor-like, C-terminal domain"/>
    <property type="match status" value="1"/>
</dbReference>
<accession>A0ABW3G1V2</accession>
<dbReference type="PROSITE" id="PS50977">
    <property type="entry name" value="HTH_TETR_2"/>
    <property type="match status" value="1"/>
</dbReference>
<keyword evidence="1" id="KW-0678">Repressor</keyword>
<organism evidence="8 9">
    <name type="scientific">Saccharopolyspora rosea</name>
    <dbReference type="NCBI Taxonomy" id="524884"/>
    <lineage>
        <taxon>Bacteria</taxon>
        <taxon>Bacillati</taxon>
        <taxon>Actinomycetota</taxon>
        <taxon>Actinomycetes</taxon>
        <taxon>Pseudonocardiales</taxon>
        <taxon>Pseudonocardiaceae</taxon>
        <taxon>Saccharopolyspora</taxon>
    </lineage>
</organism>
<dbReference type="InterPro" id="IPR050109">
    <property type="entry name" value="HTH-type_TetR-like_transc_reg"/>
</dbReference>
<keyword evidence="2" id="KW-0805">Transcription regulation</keyword>
<dbReference type="PANTHER" id="PTHR30055:SF146">
    <property type="entry name" value="HTH-TYPE TRANSCRIPTIONAL DUAL REGULATOR CECR"/>
    <property type="match status" value="1"/>
</dbReference>
<dbReference type="InterPro" id="IPR036271">
    <property type="entry name" value="Tet_transcr_reg_TetR-rel_C_sf"/>
</dbReference>
<dbReference type="SUPFAM" id="SSF46689">
    <property type="entry name" value="Homeodomain-like"/>
    <property type="match status" value="1"/>
</dbReference>
<feature type="domain" description="HTH tetR-type" evidence="7">
    <location>
        <begin position="24"/>
        <end position="84"/>
    </location>
</feature>
<evidence type="ECO:0000313" key="8">
    <source>
        <dbReference type="EMBL" id="MFD0924088.1"/>
    </source>
</evidence>
<dbReference type="Gene3D" id="1.10.357.10">
    <property type="entry name" value="Tetracycline Repressor, domain 2"/>
    <property type="match status" value="1"/>
</dbReference>
<protein>
    <submittedName>
        <fullName evidence="8">TetR/AcrR family transcriptional regulator</fullName>
    </submittedName>
</protein>